<evidence type="ECO:0000313" key="2">
    <source>
        <dbReference type="EMBL" id="GLL03145.1"/>
    </source>
</evidence>
<feature type="transmembrane region" description="Helical" evidence="1">
    <location>
        <begin position="21"/>
        <end position="44"/>
    </location>
</feature>
<organism evidence="2 3">
    <name type="scientific">Dactylosporangium matsuzakiense</name>
    <dbReference type="NCBI Taxonomy" id="53360"/>
    <lineage>
        <taxon>Bacteria</taxon>
        <taxon>Bacillati</taxon>
        <taxon>Actinomycetota</taxon>
        <taxon>Actinomycetes</taxon>
        <taxon>Micromonosporales</taxon>
        <taxon>Micromonosporaceae</taxon>
        <taxon>Dactylosporangium</taxon>
    </lineage>
</organism>
<keyword evidence="1" id="KW-0812">Transmembrane</keyword>
<dbReference type="Proteomes" id="UP001143480">
    <property type="component" value="Unassembled WGS sequence"/>
</dbReference>
<reference evidence="2" key="1">
    <citation type="journal article" date="2014" name="Int. J. Syst. Evol. Microbiol.">
        <title>Complete genome sequence of Corynebacterium casei LMG S-19264T (=DSM 44701T), isolated from a smear-ripened cheese.</title>
        <authorList>
            <consortium name="US DOE Joint Genome Institute (JGI-PGF)"/>
            <person name="Walter F."/>
            <person name="Albersmeier A."/>
            <person name="Kalinowski J."/>
            <person name="Ruckert C."/>
        </authorList>
    </citation>
    <scope>NUCLEOTIDE SEQUENCE</scope>
    <source>
        <strain evidence="2">VKM Ac-1321</strain>
    </source>
</reference>
<protein>
    <submittedName>
        <fullName evidence="2">Uncharacterized protein</fullName>
    </submittedName>
</protein>
<feature type="transmembrane region" description="Helical" evidence="1">
    <location>
        <begin position="165"/>
        <end position="184"/>
    </location>
</feature>
<feature type="transmembrane region" description="Helical" evidence="1">
    <location>
        <begin position="232"/>
        <end position="256"/>
    </location>
</feature>
<keyword evidence="1" id="KW-0472">Membrane</keyword>
<gene>
    <name evidence="2" type="ORF">GCM10017581_048880</name>
</gene>
<name>A0A9W6NMR4_9ACTN</name>
<sequence length="266" mass="27012">MTTTHAAPRASRSRTRGLARLAVAVACALTVAPLFAAAGAWLGWRGAPALPSDPAALQLLSAAIPGAQCAVTGRHEAPFDYEHPDEPLTWLVGNDDYNAGGVELLATGTTAAGLRAGLAAQGWHTADDPTIDGYAASRGRWALEFRAGDAGGVAIALGHAEPAPVTPLTVAGYALGLAAGALLARRARRAARSALTAGLLVLVPGTVLTTGDLLWALTLPADVTTPAAWGDYLFFGVRLLTTAGVLLLAAAVTLSLRPARPVPPAT</sequence>
<dbReference type="RefSeq" id="WP_261964829.1">
    <property type="nucleotide sequence ID" value="NZ_BAAAXA010000001.1"/>
</dbReference>
<evidence type="ECO:0000256" key="1">
    <source>
        <dbReference type="SAM" id="Phobius"/>
    </source>
</evidence>
<reference evidence="2" key="2">
    <citation type="submission" date="2023-01" db="EMBL/GenBank/DDBJ databases">
        <authorList>
            <person name="Sun Q."/>
            <person name="Evtushenko L."/>
        </authorList>
    </citation>
    <scope>NUCLEOTIDE SEQUENCE</scope>
    <source>
        <strain evidence="2">VKM Ac-1321</strain>
    </source>
</reference>
<keyword evidence="3" id="KW-1185">Reference proteome</keyword>
<feature type="transmembrane region" description="Helical" evidence="1">
    <location>
        <begin position="196"/>
        <end position="217"/>
    </location>
</feature>
<comment type="caution">
    <text evidence="2">The sequence shown here is derived from an EMBL/GenBank/DDBJ whole genome shotgun (WGS) entry which is preliminary data.</text>
</comment>
<dbReference type="AlphaFoldDB" id="A0A9W6NMR4"/>
<keyword evidence="1" id="KW-1133">Transmembrane helix</keyword>
<proteinExistence type="predicted"/>
<dbReference type="EMBL" id="BSFP01000030">
    <property type="protein sequence ID" value="GLL03145.1"/>
    <property type="molecule type" value="Genomic_DNA"/>
</dbReference>
<accession>A0A9W6NMR4</accession>
<evidence type="ECO:0000313" key="3">
    <source>
        <dbReference type="Proteomes" id="UP001143480"/>
    </source>
</evidence>